<proteinExistence type="predicted"/>
<gene>
    <name evidence="2" type="ORF">SEVIR_6G030600v2</name>
</gene>
<dbReference type="PANTHER" id="PTHR38926">
    <property type="entry name" value="F-BOX DOMAIN CONTAINING PROTEIN, EXPRESSED"/>
    <property type="match status" value="1"/>
</dbReference>
<organism evidence="2 3">
    <name type="scientific">Setaria viridis</name>
    <name type="common">Green bristlegrass</name>
    <name type="synonym">Setaria italica subsp. viridis</name>
    <dbReference type="NCBI Taxonomy" id="4556"/>
    <lineage>
        <taxon>Eukaryota</taxon>
        <taxon>Viridiplantae</taxon>
        <taxon>Streptophyta</taxon>
        <taxon>Embryophyta</taxon>
        <taxon>Tracheophyta</taxon>
        <taxon>Spermatophyta</taxon>
        <taxon>Magnoliopsida</taxon>
        <taxon>Liliopsida</taxon>
        <taxon>Poales</taxon>
        <taxon>Poaceae</taxon>
        <taxon>PACMAD clade</taxon>
        <taxon>Panicoideae</taxon>
        <taxon>Panicodae</taxon>
        <taxon>Paniceae</taxon>
        <taxon>Cenchrinae</taxon>
        <taxon>Setaria</taxon>
    </lineage>
</organism>
<dbReference type="InterPro" id="IPR032675">
    <property type="entry name" value="LRR_dom_sf"/>
</dbReference>
<dbReference type="InterPro" id="IPR013101">
    <property type="entry name" value="LRR_PRU1-like"/>
</dbReference>
<keyword evidence="3" id="KW-1185">Reference proteome</keyword>
<dbReference type="Gene3D" id="1.20.1280.50">
    <property type="match status" value="1"/>
</dbReference>
<dbReference type="InterPro" id="IPR001810">
    <property type="entry name" value="F-box_dom"/>
</dbReference>
<evidence type="ECO:0000313" key="2">
    <source>
        <dbReference type="EMBL" id="TKW08478.1"/>
    </source>
</evidence>
<protein>
    <recommendedName>
        <fullName evidence="1">F-box domain-containing protein</fullName>
    </recommendedName>
</protein>
<name>A0A4U6TZ91_SETVI</name>
<dbReference type="PANTHER" id="PTHR38926:SF79">
    <property type="entry name" value="OS08G0195800 PROTEIN"/>
    <property type="match status" value="1"/>
</dbReference>
<dbReference type="Proteomes" id="UP000298652">
    <property type="component" value="Chromosome 6"/>
</dbReference>
<dbReference type="SUPFAM" id="SSF52047">
    <property type="entry name" value="RNI-like"/>
    <property type="match status" value="1"/>
</dbReference>
<dbReference type="AlphaFoldDB" id="A0A4U6TZ91"/>
<dbReference type="Pfam" id="PF07723">
    <property type="entry name" value="LRR_2"/>
    <property type="match status" value="2"/>
</dbReference>
<dbReference type="Pfam" id="PF12937">
    <property type="entry name" value="F-box-like"/>
    <property type="match status" value="1"/>
</dbReference>
<sequence>MPSRGLGGRARRRRACRRRRDAAVARDWAGGLGTDALLAIFRRLDHVDVLLAADNVCRSWRRAAREEPTLWRRITMRGHEGIARRLNRGGMACEAVRRAAGQCEAFCGEYAGDDGFLMYLVEQAPCLKSLRLISCNYVSNEGFTEAVEKLPLLEDLEVSLCDNVGGYYACGSDRRSDVFEVVGEVCPKLKHFRRSNKLFDVRVWWNKDDDVQGIATMHGLRSLQLFGNALTNEGLETILDGCPHLECLDIRHCFNIDMDEALHLKCAGIKTLRLPDDPTDDYDLEVHSPIRMVVEEEIVWDSGYYSDDSGDDDWDFYGEPSRYESDLDKYEKMLPLNMRTFLK</sequence>
<dbReference type="Gramene" id="TKW08478">
    <property type="protein sequence ID" value="TKW08478"/>
    <property type="gene ID" value="SEVIR_6G030600v2"/>
</dbReference>
<dbReference type="InterPro" id="IPR036047">
    <property type="entry name" value="F-box-like_dom_sf"/>
</dbReference>
<feature type="domain" description="F-box" evidence="1">
    <location>
        <begin position="35"/>
        <end position="76"/>
    </location>
</feature>
<dbReference type="SUPFAM" id="SSF81383">
    <property type="entry name" value="F-box domain"/>
    <property type="match status" value="1"/>
</dbReference>
<dbReference type="EMBL" id="CM016557">
    <property type="protein sequence ID" value="TKW08478.1"/>
    <property type="molecule type" value="Genomic_DNA"/>
</dbReference>
<accession>A0A4U6TZ91</accession>
<dbReference type="Gene3D" id="3.80.10.10">
    <property type="entry name" value="Ribonuclease Inhibitor"/>
    <property type="match status" value="1"/>
</dbReference>
<evidence type="ECO:0000259" key="1">
    <source>
        <dbReference type="Pfam" id="PF12937"/>
    </source>
</evidence>
<reference evidence="2" key="1">
    <citation type="submission" date="2019-03" db="EMBL/GenBank/DDBJ databases">
        <title>WGS assembly of Setaria viridis.</title>
        <authorList>
            <person name="Huang P."/>
            <person name="Jenkins J."/>
            <person name="Grimwood J."/>
            <person name="Barry K."/>
            <person name="Healey A."/>
            <person name="Mamidi S."/>
            <person name="Sreedasyam A."/>
            <person name="Shu S."/>
            <person name="Feldman M."/>
            <person name="Wu J."/>
            <person name="Yu Y."/>
            <person name="Chen C."/>
            <person name="Johnson J."/>
            <person name="Rokhsar D."/>
            <person name="Baxter I."/>
            <person name="Schmutz J."/>
            <person name="Brutnell T."/>
            <person name="Kellogg E."/>
        </authorList>
    </citation>
    <scope>NUCLEOTIDE SEQUENCE [LARGE SCALE GENOMIC DNA]</scope>
</reference>
<evidence type="ECO:0000313" key="3">
    <source>
        <dbReference type="Proteomes" id="UP000298652"/>
    </source>
</evidence>
<dbReference type="OMA" id="EEIVWDS"/>